<dbReference type="InterPro" id="IPR050256">
    <property type="entry name" value="Glycosyltransferase_2"/>
</dbReference>
<name>A0ABM9CG95_9BACL</name>
<dbReference type="PANTHER" id="PTHR48090">
    <property type="entry name" value="UNDECAPRENYL-PHOSPHATE 4-DEOXY-4-FORMAMIDO-L-ARABINOSE TRANSFERASE-RELATED"/>
    <property type="match status" value="1"/>
</dbReference>
<sequence>MAFVQFSVRRETCAVARDSGLHRLWCNPQPGSMPSEGRWMSLKQHRRTSARRSGRRASQAARRNSRPRPRPAAVLPAVNHPEPYVSVIIPAMNEARTIAAVIAEARGVHPRCEVIVIVNGSADNTAEIAYSMGAKVISFTQPLGHDVGRTVGAEAARGEILLFTDGDLVIPAADLRPFVEAVSGGEDVALNNYSGPVRRRLPHPVVLSKYALNIMLGRPDLQGYSLTAVPHALSRAALTALGSASLSRPPLAYARAILDGLKVKAVHKVPVGRMNAVRRKAEGKDPLQEIILRDHLEAVALLLERRGKRAGYGDAGRRREMVR</sequence>
<feature type="region of interest" description="Disordered" evidence="1">
    <location>
        <begin position="35"/>
        <end position="76"/>
    </location>
</feature>
<organism evidence="3 4">
    <name type="scientific">Paenibacillus auburnensis</name>
    <dbReference type="NCBI Taxonomy" id="2905649"/>
    <lineage>
        <taxon>Bacteria</taxon>
        <taxon>Bacillati</taxon>
        <taxon>Bacillota</taxon>
        <taxon>Bacilli</taxon>
        <taxon>Bacillales</taxon>
        <taxon>Paenibacillaceae</taxon>
        <taxon>Paenibacillus</taxon>
    </lineage>
</organism>
<dbReference type="Gene3D" id="3.90.550.10">
    <property type="entry name" value="Spore Coat Polysaccharide Biosynthesis Protein SpsA, Chain A"/>
    <property type="match status" value="1"/>
</dbReference>
<reference evidence="3" key="1">
    <citation type="submission" date="2022-01" db="EMBL/GenBank/DDBJ databases">
        <authorList>
            <person name="Criscuolo A."/>
        </authorList>
    </citation>
    <scope>NUCLEOTIDE SEQUENCE</scope>
    <source>
        <strain evidence="3">CIP111892</strain>
    </source>
</reference>
<keyword evidence="4" id="KW-1185">Reference proteome</keyword>
<evidence type="ECO:0000259" key="2">
    <source>
        <dbReference type="Pfam" id="PF00535"/>
    </source>
</evidence>
<feature type="domain" description="Glycosyltransferase 2-like" evidence="2">
    <location>
        <begin position="86"/>
        <end position="189"/>
    </location>
</feature>
<gene>
    <name evidence="3" type="ORF">PAECIP111892_03663</name>
</gene>
<dbReference type="Pfam" id="PF00535">
    <property type="entry name" value="Glycos_transf_2"/>
    <property type="match status" value="1"/>
</dbReference>
<dbReference type="SUPFAM" id="SSF53448">
    <property type="entry name" value="Nucleotide-diphospho-sugar transferases"/>
    <property type="match status" value="1"/>
</dbReference>
<dbReference type="InterPro" id="IPR029044">
    <property type="entry name" value="Nucleotide-diphossugar_trans"/>
</dbReference>
<evidence type="ECO:0000313" key="4">
    <source>
        <dbReference type="Proteomes" id="UP000838324"/>
    </source>
</evidence>
<dbReference type="PANTHER" id="PTHR48090:SF7">
    <property type="entry name" value="RFBJ PROTEIN"/>
    <property type="match status" value="1"/>
</dbReference>
<protein>
    <recommendedName>
        <fullName evidence="2">Glycosyltransferase 2-like domain-containing protein</fullName>
    </recommendedName>
</protein>
<feature type="compositionally biased region" description="Basic residues" evidence="1">
    <location>
        <begin position="43"/>
        <end position="55"/>
    </location>
</feature>
<accession>A0ABM9CG95</accession>
<proteinExistence type="predicted"/>
<dbReference type="Proteomes" id="UP000838324">
    <property type="component" value="Unassembled WGS sequence"/>
</dbReference>
<comment type="caution">
    <text evidence="3">The sequence shown here is derived from an EMBL/GenBank/DDBJ whole genome shotgun (WGS) entry which is preliminary data.</text>
</comment>
<evidence type="ECO:0000256" key="1">
    <source>
        <dbReference type="SAM" id="MobiDB-lite"/>
    </source>
</evidence>
<dbReference type="InterPro" id="IPR001173">
    <property type="entry name" value="Glyco_trans_2-like"/>
</dbReference>
<evidence type="ECO:0000313" key="3">
    <source>
        <dbReference type="EMBL" id="CAH1211926.1"/>
    </source>
</evidence>
<dbReference type="EMBL" id="CAKMMG010000005">
    <property type="protein sequence ID" value="CAH1211926.1"/>
    <property type="molecule type" value="Genomic_DNA"/>
</dbReference>